<dbReference type="EMBL" id="WNJL01000022">
    <property type="protein sequence ID" value="NDU41903.1"/>
    <property type="molecule type" value="Genomic_DNA"/>
</dbReference>
<dbReference type="Pfam" id="PF13641">
    <property type="entry name" value="Glyco_tranf_2_3"/>
    <property type="match status" value="1"/>
</dbReference>
<dbReference type="Gene3D" id="3.90.550.10">
    <property type="entry name" value="Spore Coat Polysaccharide Biosynthesis Protein SpsA, Chain A"/>
    <property type="match status" value="1"/>
</dbReference>
<keyword evidence="2" id="KW-0328">Glycosyltransferase</keyword>
<gene>
    <name evidence="4" type="ORF">GL267_04360</name>
</gene>
<protein>
    <submittedName>
        <fullName evidence="4">Glycosyltransferase</fullName>
    </submittedName>
</protein>
<reference evidence="4" key="1">
    <citation type="submission" date="2019-11" db="EMBL/GenBank/DDBJ databases">
        <title>Acidithiobacillus ferrianus sp. nov.: a facultatively anaerobic and extremely acidophilic chemolithoautotroph.</title>
        <authorList>
            <person name="Norris P.R."/>
            <person name="Falagan C."/>
            <person name="Moya-Beltran A."/>
            <person name="Castro M."/>
            <person name="Quatrini R."/>
            <person name="Johnson D.B."/>
        </authorList>
    </citation>
    <scope>NUCLEOTIDE SEQUENCE [LARGE SCALE GENOMIC DNA]</scope>
    <source>
        <strain evidence="4">MG</strain>
    </source>
</reference>
<accession>A0A845U4T4</accession>
<proteinExistence type="inferred from homology"/>
<dbReference type="InterPro" id="IPR029044">
    <property type="entry name" value="Nucleotide-diphossugar_trans"/>
</dbReference>
<dbReference type="RefSeq" id="WP_163096914.1">
    <property type="nucleotide sequence ID" value="NZ_CP127523.1"/>
</dbReference>
<comment type="similarity">
    <text evidence="1">Belongs to the glycosyltransferase 2 family.</text>
</comment>
<sequence>MRITVLVPTYRRPTDLTRCLEALSRQKRGADEVIVVARADDQESWDVLAPWRLKLPLVTIEVHAPGQVHALNAGIERATVADIISITDDDAAPHPDWLSRIEAHFIQDPAIGGVGGRDWVHQGGGIEDDSRAVVGKVEWYGRVIGNHHLGVGEARYVDVLKGANMSYRTTAIAGLNFDASLRGTGAQVHNDLSFSLEVRRKGWKLLYDPLVAIDHYPAERFDEDKRATVHIPALTNATHNETVALLRYLAPIQRPIFMGWALLIGTRVAPGILQMLRLQIHRTPSISIFWAVQAGRGAGWRTWRQACKAGKKAL</sequence>
<evidence type="ECO:0000256" key="1">
    <source>
        <dbReference type="ARBA" id="ARBA00006739"/>
    </source>
</evidence>
<name>A0A845U4T4_9PROT</name>
<dbReference type="PANTHER" id="PTHR43179:SF12">
    <property type="entry name" value="GALACTOFURANOSYLTRANSFERASE GLFT2"/>
    <property type="match status" value="1"/>
</dbReference>
<dbReference type="SUPFAM" id="SSF53448">
    <property type="entry name" value="Nucleotide-diphospho-sugar transferases"/>
    <property type="match status" value="1"/>
</dbReference>
<organism evidence="4">
    <name type="scientific">Acidithiobacillus ferrianus</name>
    <dbReference type="NCBI Taxonomy" id="2678518"/>
    <lineage>
        <taxon>Bacteria</taxon>
        <taxon>Pseudomonadati</taxon>
        <taxon>Pseudomonadota</taxon>
        <taxon>Acidithiobacillia</taxon>
        <taxon>Acidithiobacillales</taxon>
        <taxon>Acidithiobacillaceae</taxon>
        <taxon>Acidithiobacillus</taxon>
    </lineage>
</organism>
<comment type="caution">
    <text evidence="4">The sequence shown here is derived from an EMBL/GenBank/DDBJ whole genome shotgun (WGS) entry which is preliminary data.</text>
</comment>
<dbReference type="AlphaFoldDB" id="A0A845U4T4"/>
<dbReference type="CDD" id="cd00761">
    <property type="entry name" value="Glyco_tranf_GTA_type"/>
    <property type="match status" value="1"/>
</dbReference>
<evidence type="ECO:0000313" key="4">
    <source>
        <dbReference type="EMBL" id="NDU41903.1"/>
    </source>
</evidence>
<evidence type="ECO:0000256" key="2">
    <source>
        <dbReference type="ARBA" id="ARBA00022676"/>
    </source>
</evidence>
<evidence type="ECO:0000256" key="3">
    <source>
        <dbReference type="ARBA" id="ARBA00022679"/>
    </source>
</evidence>
<dbReference type="PANTHER" id="PTHR43179">
    <property type="entry name" value="RHAMNOSYLTRANSFERASE WBBL"/>
    <property type="match status" value="1"/>
</dbReference>
<keyword evidence="3 4" id="KW-0808">Transferase</keyword>
<dbReference type="GO" id="GO:0016757">
    <property type="term" value="F:glycosyltransferase activity"/>
    <property type="evidence" value="ECO:0007669"/>
    <property type="project" value="UniProtKB-KW"/>
</dbReference>